<dbReference type="GO" id="GO:0120536">
    <property type="term" value="F:heptaprenylglyceryl phosphate synthase activity"/>
    <property type="evidence" value="ECO:0007669"/>
    <property type="project" value="UniProtKB-ARBA"/>
</dbReference>
<dbReference type="InterPro" id="IPR008205">
    <property type="entry name" value="GGGP_HepGP_synthase"/>
</dbReference>
<feature type="binding site" evidence="9">
    <location>
        <begin position="193"/>
        <end position="194"/>
    </location>
    <ligand>
        <name>sn-glycerol 1-phosphate</name>
        <dbReference type="ChEBI" id="CHEBI:57685"/>
    </ligand>
</feature>
<dbReference type="NCBIfam" id="TIGR01769">
    <property type="entry name" value="GGGP"/>
    <property type="match status" value="1"/>
</dbReference>
<evidence type="ECO:0000313" key="11">
    <source>
        <dbReference type="Proteomes" id="UP000053091"/>
    </source>
</evidence>
<dbReference type="GO" id="GO:0005737">
    <property type="term" value="C:cytoplasm"/>
    <property type="evidence" value="ECO:0007669"/>
    <property type="project" value="InterPro"/>
</dbReference>
<protein>
    <recommendedName>
        <fullName evidence="9">Geranylgeranylglyceryl phosphate synthase</fullName>
        <shortName evidence="9">GGGP synthase</shortName>
        <shortName evidence="9">GGGPS</shortName>
        <ecNumber evidence="9">2.5.1.41</ecNumber>
    </recommendedName>
    <alternativeName>
        <fullName evidence="9">(S)-3-O-geranylgeranylglyceryl phosphate synthase</fullName>
    </alternativeName>
    <alternativeName>
        <fullName evidence="9">Phosphoglycerol geranylgeranyltransferase</fullName>
    </alternativeName>
</protein>
<evidence type="ECO:0000256" key="2">
    <source>
        <dbReference type="ARBA" id="ARBA00022679"/>
    </source>
</evidence>
<evidence type="ECO:0000256" key="1">
    <source>
        <dbReference type="ARBA" id="ARBA00022516"/>
    </source>
</evidence>
<feature type="binding site" evidence="9">
    <location>
        <position position="13"/>
    </location>
    <ligand>
        <name>Mg(2+)</name>
        <dbReference type="ChEBI" id="CHEBI:18420"/>
    </ligand>
</feature>
<dbReference type="GO" id="GO:0000287">
    <property type="term" value="F:magnesium ion binding"/>
    <property type="evidence" value="ECO:0007669"/>
    <property type="project" value="UniProtKB-UniRule"/>
</dbReference>
<reference evidence="10" key="1">
    <citation type="journal article" date="2015" name="Genome Announc.">
        <title>Draft Genome Sequence of Bacteroidales Strain TBC1, a Novel Isolate from a Methanogenic Wastewater Treatment System.</title>
        <authorList>
            <person name="Tourlousse D.M."/>
            <person name="Matsuura N."/>
            <person name="Sun L."/>
            <person name="Toyonaga M."/>
            <person name="Kuroda K."/>
            <person name="Ohashi A."/>
            <person name="Cruz R."/>
            <person name="Yamaguchi T."/>
            <person name="Sekiguchi Y."/>
        </authorList>
    </citation>
    <scope>NUCLEOTIDE SEQUENCE [LARGE SCALE GENOMIC DNA]</scope>
    <source>
        <strain evidence="10">TBC1</strain>
    </source>
</reference>
<sequence>MLQGKKQLAVLIDPDKSDNKTLEEITARSAEGGVDYFFVGGSLLISNRMDECIKILKQAGNIPVVLFPGNTLQMSNKADAILFLSLISGRNAEMLIGRHVIAAPYLKLSNLEVIPTGYMLIESGRPTAVSYMSNSDPIPADKNDIAICTAMAGEMLGLKLIFMDAGSGALNAVSESMISQVKQSLSIPLLVGGGIRTPEKAAASADAGADLLIIGNATEHNPSLIAEMCSAIGK</sequence>
<evidence type="ECO:0000256" key="4">
    <source>
        <dbReference type="ARBA" id="ARBA00022842"/>
    </source>
</evidence>
<comment type="catalytic activity">
    <reaction evidence="8 9">
        <text>sn-glycerol 1-phosphate + (2E,6E,10E)-geranylgeranyl diphosphate = sn-3-O-(geranylgeranyl)glycerol 1-phosphate + diphosphate</text>
        <dbReference type="Rhea" id="RHEA:23404"/>
        <dbReference type="ChEBI" id="CHEBI:33019"/>
        <dbReference type="ChEBI" id="CHEBI:57677"/>
        <dbReference type="ChEBI" id="CHEBI:57685"/>
        <dbReference type="ChEBI" id="CHEBI:58756"/>
        <dbReference type="EC" id="2.5.1.41"/>
    </reaction>
</comment>
<evidence type="ECO:0000256" key="6">
    <source>
        <dbReference type="ARBA" id="ARBA00023209"/>
    </source>
</evidence>
<keyword evidence="5 9" id="KW-0443">Lipid metabolism</keyword>
<dbReference type="PATRIC" id="fig|1678841.3.peg.1847"/>
<dbReference type="Gene3D" id="3.20.20.390">
    <property type="entry name" value="FMN-linked oxidoreductases"/>
    <property type="match status" value="1"/>
</dbReference>
<dbReference type="PANTHER" id="PTHR40029">
    <property type="match status" value="1"/>
</dbReference>
<keyword evidence="6 9" id="KW-0594">Phospholipid biosynthesis</keyword>
<dbReference type="GO" id="GO:0047294">
    <property type="term" value="F:phosphoglycerol geranylgeranyltransferase activity"/>
    <property type="evidence" value="ECO:0007669"/>
    <property type="project" value="UniProtKB-UniRule"/>
</dbReference>
<evidence type="ECO:0000256" key="9">
    <source>
        <dbReference type="HAMAP-Rule" id="MF_00112"/>
    </source>
</evidence>
<feature type="binding site" evidence="9">
    <location>
        <begin position="162"/>
        <end position="168"/>
    </location>
    <ligand>
        <name>sn-glycerol 1-phosphate</name>
        <dbReference type="ChEBI" id="CHEBI:57685"/>
    </ligand>
</feature>
<dbReference type="InterPro" id="IPR039074">
    <property type="entry name" value="GGGP/HepGP_synthase_I"/>
</dbReference>
<dbReference type="HAMAP" id="MF_00112">
    <property type="entry name" value="GGGP_HepGP_synthase"/>
    <property type="match status" value="1"/>
</dbReference>
<keyword evidence="11" id="KW-1185">Reference proteome</keyword>
<feature type="binding site" evidence="9">
    <location>
        <begin position="215"/>
        <end position="216"/>
    </location>
    <ligand>
        <name>sn-glycerol 1-phosphate</name>
        <dbReference type="ChEBI" id="CHEBI:57685"/>
    </ligand>
</feature>
<dbReference type="STRING" id="1678841.TBC1_111657"/>
<keyword evidence="1 9" id="KW-0444">Lipid biosynthesis</keyword>
<comment type="caution">
    <text evidence="9">Lacks conserved residue(s) required for the propagation of feature annotation.</text>
</comment>
<dbReference type="InterPro" id="IPR010946">
    <property type="entry name" value="GGGP_synth"/>
</dbReference>
<proteinExistence type="inferred from homology"/>
<gene>
    <name evidence="10" type="ORF">TBC1_111657</name>
</gene>
<organism evidence="10">
    <name type="scientific">Lentimicrobium saccharophilum</name>
    <dbReference type="NCBI Taxonomy" id="1678841"/>
    <lineage>
        <taxon>Bacteria</taxon>
        <taxon>Pseudomonadati</taxon>
        <taxon>Bacteroidota</taxon>
        <taxon>Bacteroidia</taxon>
        <taxon>Bacteroidales</taxon>
        <taxon>Lentimicrobiaceae</taxon>
        <taxon>Lentimicrobium</taxon>
    </lineage>
</organism>
<keyword evidence="4 9" id="KW-0460">Magnesium</keyword>
<accession>A0A0S7C2T8</accession>
<keyword evidence="2 9" id="KW-0808">Transferase</keyword>
<dbReference type="AlphaFoldDB" id="A0A0S7C2T8"/>
<comment type="cofactor">
    <cofactor evidence="9">
        <name>Mg(2+)</name>
        <dbReference type="ChEBI" id="CHEBI:18420"/>
    </cofactor>
</comment>
<evidence type="ECO:0000256" key="5">
    <source>
        <dbReference type="ARBA" id="ARBA00023098"/>
    </source>
</evidence>
<evidence type="ECO:0000256" key="3">
    <source>
        <dbReference type="ARBA" id="ARBA00022723"/>
    </source>
</evidence>
<dbReference type="NCBIfam" id="TIGR01768">
    <property type="entry name" value="GGGP-family"/>
    <property type="match status" value="1"/>
</dbReference>
<evidence type="ECO:0000256" key="7">
    <source>
        <dbReference type="ARBA" id="ARBA00023264"/>
    </source>
</evidence>
<comment type="similarity">
    <text evidence="9">Belongs to the GGGP/HepGP synthase family. Group II subfamily.</text>
</comment>
<dbReference type="EMBL" id="DF968182">
    <property type="protein sequence ID" value="GAP43504.1"/>
    <property type="molecule type" value="Genomic_DNA"/>
</dbReference>
<dbReference type="EC" id="2.5.1.41" evidence="9"/>
<dbReference type="NCBIfam" id="NF003198">
    <property type="entry name" value="PRK04169.1-2"/>
    <property type="match status" value="1"/>
</dbReference>
<dbReference type="InterPro" id="IPR038597">
    <property type="entry name" value="GGGP/HepGP_synthase_sf"/>
</dbReference>
<dbReference type="Proteomes" id="UP000053091">
    <property type="component" value="Unassembled WGS sequence"/>
</dbReference>
<keyword evidence="7 9" id="KW-1208">Phospholipid metabolism</keyword>
<feature type="binding site" evidence="9">
    <location>
        <position position="42"/>
    </location>
    <ligand>
        <name>Mg(2+)</name>
        <dbReference type="ChEBI" id="CHEBI:18420"/>
    </ligand>
</feature>
<comment type="function">
    <text evidence="9">Prenyltransferase that catalyzes the transfer of the geranylgeranyl moiety of geranylgeranyl diphosphate (GGPP) to the C3 hydroxyl of sn-glycerol-1-phosphate (G1P).</text>
</comment>
<dbReference type="GO" id="GO:0046474">
    <property type="term" value="P:glycerophospholipid biosynthetic process"/>
    <property type="evidence" value="ECO:0007669"/>
    <property type="project" value="UniProtKB-UniRule"/>
</dbReference>
<evidence type="ECO:0000256" key="8">
    <source>
        <dbReference type="ARBA" id="ARBA00047288"/>
    </source>
</evidence>
<dbReference type="PANTHER" id="PTHR40029:SF2">
    <property type="entry name" value="HEPTAPRENYLGLYCERYL PHOSPHATE SYNTHASE"/>
    <property type="match status" value="1"/>
</dbReference>
<dbReference type="SUPFAM" id="SSF51395">
    <property type="entry name" value="FMN-linked oxidoreductases"/>
    <property type="match status" value="1"/>
</dbReference>
<name>A0A0S7C2T8_9BACT</name>
<dbReference type="Pfam" id="PF01884">
    <property type="entry name" value="PcrB"/>
    <property type="match status" value="1"/>
</dbReference>
<keyword evidence="3 9" id="KW-0479">Metal-binding</keyword>
<evidence type="ECO:0000313" key="10">
    <source>
        <dbReference type="EMBL" id="GAP43504.1"/>
    </source>
</evidence>